<reference evidence="1 2" key="1">
    <citation type="submission" date="2015-07" db="EMBL/GenBank/DDBJ databases">
        <title>The genome of Dufourea novaeangliae.</title>
        <authorList>
            <person name="Pan H."/>
            <person name="Kapheim K."/>
        </authorList>
    </citation>
    <scope>NUCLEOTIDE SEQUENCE [LARGE SCALE GENOMIC DNA]</scope>
    <source>
        <strain evidence="1">0120121106</strain>
        <tissue evidence="1">Whole body</tissue>
    </source>
</reference>
<dbReference type="EMBL" id="KQ435131">
    <property type="protein sequence ID" value="KZC14862.1"/>
    <property type="molecule type" value="Genomic_DNA"/>
</dbReference>
<keyword evidence="2" id="KW-1185">Reference proteome</keyword>
<gene>
    <name evidence="1" type="ORF">WN55_07560</name>
</gene>
<sequence length="172" mass="19048">MIHTQGEVCIPIQNIPVYFQIVNNDFPIQEAGILGISFLQKQEATLQFKNNLSGFLQFGKGKSFNYNLSSYDLPPRTKALITVPTTNINPSGYVRRINTGPGIFVGEVLASQQNGSVKIYAINTTLDHIILTIPAIELEEFDIMPPASRSSRTGNPDVPQPRDHALRLARLI</sequence>
<proteinExistence type="predicted"/>
<accession>A0A154PSI6</accession>
<evidence type="ECO:0000313" key="2">
    <source>
        <dbReference type="Proteomes" id="UP000076502"/>
    </source>
</evidence>
<dbReference type="STRING" id="178035.A0A154PSI6"/>
<protein>
    <submittedName>
        <fullName evidence="1">Uncharacterized protein</fullName>
    </submittedName>
</protein>
<evidence type="ECO:0000313" key="1">
    <source>
        <dbReference type="EMBL" id="KZC14862.1"/>
    </source>
</evidence>
<organism evidence="1 2">
    <name type="scientific">Dufourea novaeangliae</name>
    <name type="common">Sweat bee</name>
    <dbReference type="NCBI Taxonomy" id="178035"/>
    <lineage>
        <taxon>Eukaryota</taxon>
        <taxon>Metazoa</taxon>
        <taxon>Ecdysozoa</taxon>
        <taxon>Arthropoda</taxon>
        <taxon>Hexapoda</taxon>
        <taxon>Insecta</taxon>
        <taxon>Pterygota</taxon>
        <taxon>Neoptera</taxon>
        <taxon>Endopterygota</taxon>
        <taxon>Hymenoptera</taxon>
        <taxon>Apocrita</taxon>
        <taxon>Aculeata</taxon>
        <taxon>Apoidea</taxon>
        <taxon>Anthophila</taxon>
        <taxon>Halictidae</taxon>
        <taxon>Rophitinae</taxon>
        <taxon>Dufourea</taxon>
    </lineage>
</organism>
<dbReference type="Proteomes" id="UP000076502">
    <property type="component" value="Unassembled WGS sequence"/>
</dbReference>
<name>A0A154PSI6_DUFNO</name>
<dbReference type="AlphaFoldDB" id="A0A154PSI6"/>